<evidence type="ECO:0000313" key="2">
    <source>
        <dbReference type="Proteomes" id="UP000078540"/>
    </source>
</evidence>
<organism evidence="1 2">
    <name type="scientific">Atta colombica</name>
    <dbReference type="NCBI Taxonomy" id="520822"/>
    <lineage>
        <taxon>Eukaryota</taxon>
        <taxon>Metazoa</taxon>
        <taxon>Ecdysozoa</taxon>
        <taxon>Arthropoda</taxon>
        <taxon>Hexapoda</taxon>
        <taxon>Insecta</taxon>
        <taxon>Pterygota</taxon>
        <taxon>Neoptera</taxon>
        <taxon>Endopterygota</taxon>
        <taxon>Hymenoptera</taxon>
        <taxon>Apocrita</taxon>
        <taxon>Aculeata</taxon>
        <taxon>Formicoidea</taxon>
        <taxon>Formicidae</taxon>
        <taxon>Myrmicinae</taxon>
        <taxon>Atta</taxon>
    </lineage>
</organism>
<name>A0A195BQM1_9HYME</name>
<proteinExistence type="predicted"/>
<dbReference type="Proteomes" id="UP000078540">
    <property type="component" value="Unassembled WGS sequence"/>
</dbReference>
<sequence length="451" mass="51935">MLYYLTVNSRHSGFQYSLTIYNIEQIMLKNSGVLKNDSWGIGSGTNAVVQLTFNWNTMSSICRQQIFQLPTLPEPFVGNNVHFEEKIAYLATAISSINSVAFFGHFTFQLTFTELNMRAALSVTHAGRVTGQSVPFVRDRALVNEHYPTSGARYRLKLTYTVVRGCERVESEFRVATRHSVVRVHCGDARSKTKLLGVPIEIMIDFRGHDRGLQTPLFYSDSASPYFRYNFIQSPDLARARITPRFALKWCMEKRREEREAELCQEICLRTWRIIAWTSFIRITQNSHLEKLYESDNLQKLAQILRSSFSLDSSEAHKPKWVHQNRFSSELSVCLRIPKDETIAAVFMRQKCVVLEIPRFLVENPMIFHFSIFFHRALALFSRGLFSEQYTTIWSLTKPENRLIIAGGEVWILELDRYDAGIRSFEYSGLTQMIISGGVSTLPGLFRECHG</sequence>
<protein>
    <submittedName>
        <fullName evidence="1">Uncharacterized protein</fullName>
    </submittedName>
</protein>
<gene>
    <name evidence="1" type="ORF">ALC53_02743</name>
</gene>
<dbReference type="EMBL" id="KQ976424">
    <property type="protein sequence ID" value="KYM88261.1"/>
    <property type="molecule type" value="Genomic_DNA"/>
</dbReference>
<accession>A0A195BQM1</accession>
<reference evidence="1 2" key="1">
    <citation type="submission" date="2015-09" db="EMBL/GenBank/DDBJ databases">
        <title>Atta colombica WGS genome.</title>
        <authorList>
            <person name="Nygaard S."/>
            <person name="Hu H."/>
            <person name="Boomsma J."/>
            <person name="Zhang G."/>
        </authorList>
    </citation>
    <scope>NUCLEOTIDE SEQUENCE [LARGE SCALE GENOMIC DNA]</scope>
    <source>
        <strain evidence="1">Treedump-2</strain>
        <tissue evidence="1">Whole body</tissue>
    </source>
</reference>
<keyword evidence="2" id="KW-1185">Reference proteome</keyword>
<evidence type="ECO:0000313" key="1">
    <source>
        <dbReference type="EMBL" id="KYM88261.1"/>
    </source>
</evidence>
<dbReference type="AlphaFoldDB" id="A0A195BQM1"/>